<protein>
    <recommendedName>
        <fullName evidence="5">Flagellar P-ring protein</fullName>
    </recommendedName>
    <alternativeName>
        <fullName evidence="5">Basal body P-ring protein</fullName>
    </alternativeName>
</protein>
<dbReference type="PANTHER" id="PTHR30381">
    <property type="entry name" value="FLAGELLAR P-RING PERIPLASMIC PROTEIN FLGI"/>
    <property type="match status" value="1"/>
</dbReference>
<evidence type="ECO:0000256" key="2">
    <source>
        <dbReference type="ARBA" id="ARBA00004117"/>
    </source>
</evidence>
<evidence type="ECO:0000313" key="7">
    <source>
        <dbReference type="EMBL" id="PJZ56474.1"/>
    </source>
</evidence>
<dbReference type="RefSeq" id="WP_100763046.1">
    <property type="nucleotide sequence ID" value="NZ_NPDS01000006.1"/>
</dbReference>
<keyword evidence="8" id="KW-0966">Cell projection</keyword>
<accession>A0A2M9YY56</accession>
<keyword evidence="6" id="KW-0812">Transmembrane</keyword>
<comment type="function">
    <text evidence="1 5">Assembles around the rod to form the L-ring and probably protects the motor/basal body from shearing forces during rotation.</text>
</comment>
<dbReference type="HAMAP" id="MF_00416">
    <property type="entry name" value="FlgI"/>
    <property type="match status" value="1"/>
</dbReference>
<keyword evidence="6" id="KW-1133">Transmembrane helix</keyword>
<evidence type="ECO:0000256" key="5">
    <source>
        <dbReference type="HAMAP-Rule" id="MF_00416"/>
    </source>
</evidence>
<name>A0A2M9YY56_9LEPT</name>
<keyword evidence="6" id="KW-0472">Membrane</keyword>
<dbReference type="Proteomes" id="UP000231879">
    <property type="component" value="Unassembled WGS sequence"/>
</dbReference>
<keyword evidence="3" id="KW-0732">Signal</keyword>
<evidence type="ECO:0000256" key="3">
    <source>
        <dbReference type="ARBA" id="ARBA00022729"/>
    </source>
</evidence>
<dbReference type="EMBL" id="RQGN01000081">
    <property type="protein sequence ID" value="TGL97514.1"/>
    <property type="molecule type" value="Genomic_DNA"/>
</dbReference>
<dbReference type="OrthoDB" id="9786431at2"/>
<feature type="transmembrane region" description="Helical" evidence="6">
    <location>
        <begin position="7"/>
        <end position="34"/>
    </location>
</feature>
<dbReference type="EMBL" id="NPDS01000006">
    <property type="protein sequence ID" value="PJZ56474.1"/>
    <property type="molecule type" value="Genomic_DNA"/>
</dbReference>
<dbReference type="GO" id="GO:0005198">
    <property type="term" value="F:structural molecule activity"/>
    <property type="evidence" value="ECO:0007669"/>
    <property type="project" value="InterPro"/>
</dbReference>
<comment type="similarity">
    <text evidence="5">Belongs to the FlgI family.</text>
</comment>
<dbReference type="NCBIfam" id="NF003676">
    <property type="entry name" value="PRK05303.1"/>
    <property type="match status" value="1"/>
</dbReference>
<comment type="subcellular location">
    <subcellularLocation>
        <location evidence="2 5">Bacterial flagellum basal body</location>
    </subcellularLocation>
</comment>
<dbReference type="PRINTS" id="PR01010">
    <property type="entry name" value="FLGPRINGFLGI"/>
</dbReference>
<dbReference type="AlphaFoldDB" id="A0A2M9YY56"/>
<evidence type="ECO:0000256" key="1">
    <source>
        <dbReference type="ARBA" id="ARBA00002591"/>
    </source>
</evidence>
<reference evidence="8 10" key="2">
    <citation type="journal article" date="2019" name="PLoS Negl. Trop. Dis.">
        <title>Revisiting the worldwide diversity of Leptospira species in the environment.</title>
        <authorList>
            <person name="Vincent A.T."/>
            <person name="Schiettekatte O."/>
            <person name="Bourhy P."/>
            <person name="Veyrier F.J."/>
            <person name="Picardeau M."/>
        </authorList>
    </citation>
    <scope>NUCLEOTIDE SEQUENCE [LARGE SCALE GENOMIC DNA]</scope>
    <source>
        <strain evidence="8 10">201702444</strain>
    </source>
</reference>
<dbReference type="GO" id="GO:0030288">
    <property type="term" value="C:outer membrane-bounded periplasmic space"/>
    <property type="evidence" value="ECO:0007669"/>
    <property type="project" value="InterPro"/>
</dbReference>
<evidence type="ECO:0000313" key="9">
    <source>
        <dbReference type="Proteomes" id="UP000231879"/>
    </source>
</evidence>
<dbReference type="Pfam" id="PF02119">
    <property type="entry name" value="FlgI"/>
    <property type="match status" value="1"/>
</dbReference>
<dbReference type="InterPro" id="IPR001782">
    <property type="entry name" value="Flag_FlgI"/>
</dbReference>
<evidence type="ECO:0000256" key="6">
    <source>
        <dbReference type="SAM" id="Phobius"/>
    </source>
</evidence>
<reference evidence="7 9" key="1">
    <citation type="submission" date="2017-07" db="EMBL/GenBank/DDBJ databases">
        <title>Leptospira spp. isolated from tropical soils.</title>
        <authorList>
            <person name="Thibeaux R."/>
            <person name="Iraola G."/>
            <person name="Ferres I."/>
            <person name="Bierque E."/>
            <person name="Girault D."/>
            <person name="Soupe-Gilbert M.-E."/>
            <person name="Picardeau M."/>
            <person name="Goarant C."/>
        </authorList>
    </citation>
    <scope>NUCLEOTIDE SEQUENCE [LARGE SCALE GENOMIC DNA]</scope>
    <source>
        <strain evidence="7 9">FH4-C-A1</strain>
    </source>
</reference>
<keyword evidence="4 5" id="KW-0975">Bacterial flagellum</keyword>
<dbReference type="PANTHER" id="PTHR30381:SF0">
    <property type="entry name" value="FLAGELLAR P-RING PROTEIN"/>
    <property type="match status" value="1"/>
</dbReference>
<proteinExistence type="inferred from homology"/>
<dbReference type="GO" id="GO:0071973">
    <property type="term" value="P:bacterial-type flagellum-dependent cell motility"/>
    <property type="evidence" value="ECO:0007669"/>
    <property type="project" value="InterPro"/>
</dbReference>
<evidence type="ECO:0000313" key="8">
    <source>
        <dbReference type="EMBL" id="TGL97514.1"/>
    </source>
</evidence>
<dbReference type="GO" id="GO:0009428">
    <property type="term" value="C:bacterial-type flagellum basal body, distal rod, P ring"/>
    <property type="evidence" value="ECO:0007669"/>
    <property type="project" value="InterPro"/>
</dbReference>
<comment type="caution">
    <text evidence="8">The sequence shown here is derived from an EMBL/GenBank/DDBJ whole genome shotgun (WGS) entry which is preliminary data.</text>
</comment>
<keyword evidence="8" id="KW-0969">Cilium</keyword>
<keyword evidence="8" id="KW-0282">Flagellum</keyword>
<dbReference type="Proteomes" id="UP000298429">
    <property type="component" value="Unassembled WGS sequence"/>
</dbReference>
<organism evidence="8 10">
    <name type="scientific">Leptospira barantonii</name>
    <dbReference type="NCBI Taxonomy" id="2023184"/>
    <lineage>
        <taxon>Bacteria</taxon>
        <taxon>Pseudomonadati</taxon>
        <taxon>Spirochaetota</taxon>
        <taxon>Spirochaetia</taxon>
        <taxon>Leptospirales</taxon>
        <taxon>Leptospiraceae</taxon>
        <taxon>Leptospira</taxon>
    </lineage>
</organism>
<evidence type="ECO:0000313" key="10">
    <source>
        <dbReference type="Proteomes" id="UP000298429"/>
    </source>
</evidence>
<evidence type="ECO:0000256" key="4">
    <source>
        <dbReference type="ARBA" id="ARBA00023143"/>
    </source>
</evidence>
<comment type="subunit">
    <text evidence="5">The basal body constitutes a major portion of the flagellar organelle and consists of four rings (L,P,S, and M) mounted on a central rod.</text>
</comment>
<keyword evidence="9" id="KW-1185">Reference proteome</keyword>
<gene>
    <name evidence="5 8" type="primary">flgI</name>
    <name evidence="7" type="ORF">CH367_13485</name>
    <name evidence="8" type="ORF">EHQ76_14595</name>
</gene>
<sequence>MKFKYSILCMFLLDVFLFCASFMIFLASIVALAFPFSSLNAAELRLKDIAKIEGIRENQITGYGIVVGLPGTGDSKTPFTSESMKNYLKNLGVEANLKPDQTRNIASVLITATIPTYARKGDKLNVIVSSIGDAKSLEGGVLLQSPLKTAGDKTFAVASGVISFGGRQEQERGNSARGNKKTVGLVHGGAIVEQELDQNFYASERVQIQLENQDFTTLNAVISQIRSILPGKHGIGPETVVPVSPTEINIVLGKTFENKSDAFLSLLSDIENLSVETQVRPKVVINERTGVIVMGGNITIEEVAVSRSGLNLSVTDKNRRRNWLGKEQEPVKSSFLIEESTSVGDVVEALNKVGASTKDIIAILEALKKSGALHAELEIQ</sequence>